<gene>
    <name evidence="2" type="ORF">SsS58_04489</name>
</gene>
<feature type="compositionally biased region" description="Basic and acidic residues" evidence="1">
    <location>
        <begin position="405"/>
        <end position="420"/>
    </location>
</feature>
<feature type="compositionally biased region" description="Basic and acidic residues" evidence="1">
    <location>
        <begin position="457"/>
        <end position="468"/>
    </location>
</feature>
<comment type="caution">
    <text evidence="2">The sequence shown here is derived from an EMBL/GenBank/DDBJ whole genome shotgun (WGS) entry which is preliminary data.</text>
</comment>
<feature type="region of interest" description="Disordered" evidence="1">
    <location>
        <begin position="245"/>
        <end position="270"/>
    </location>
</feature>
<dbReference type="RefSeq" id="WP_059081640.1">
    <property type="nucleotide sequence ID" value="NZ_BCMM01000021.1"/>
</dbReference>
<proteinExistence type="predicted"/>
<evidence type="ECO:0000313" key="2">
    <source>
        <dbReference type="EMBL" id="GAQ64099.1"/>
    </source>
</evidence>
<sequence>MSTPSTEAPAVPADLVRIFGGPAVTMLARTDEILLGDVVDTLHGPVHVREIVQRSNHRWDLAGDPPGHITRPADQHSLWPGKAAPLLRRTLPVYEKIRIRRSIRHFGRLKGHAQDVRSHNPVKRGMYTRVDGYTAACSCGWKATVIYASKGKASEAWLGHKAGQFSEAAYAENSALLWVDSAEVVHPHLPPVPWTFKKIVSGPRHGQGIAEASLDTLTVDQARQVMAAWQPVLDTDGRETFEEYFPGRDSTPRGPRPGHTRLRLSGDGGGNARVILTASIDGPPAGSEEQQDLRPTVKPTSARYAEELRRTPGKASADGHAGWACSAGASLLVRAETYGPGRLGTHHGVIYVCTEHQAAAEERIGGADYEPRVDPAPAGHRWDPWPCGHVTAYNPAALDALSKSVDPDGDRDPASLHPEPDEPDWDSPHFDGNNTEDGYAGEGLTASLGAEDYPADYDAHPDHEDAEG</sequence>
<feature type="region of interest" description="Disordered" evidence="1">
    <location>
        <begin position="401"/>
        <end position="468"/>
    </location>
</feature>
<reference evidence="3" key="1">
    <citation type="submission" date="2015-11" db="EMBL/GenBank/DDBJ databases">
        <authorList>
            <consortium name="Cross-ministerial Strategic Innovation Promotion Program (SIP) consortium"/>
            <person name="Tomihama T."/>
            <person name="Ikenaga M."/>
            <person name="Sakai M."/>
            <person name="Okubo T."/>
            <person name="Ikeda S."/>
        </authorList>
    </citation>
    <scope>NUCLEOTIDE SEQUENCE [LARGE SCALE GENOMIC DNA]</scope>
    <source>
        <strain evidence="3">S58</strain>
    </source>
</reference>
<reference evidence="2 3" key="2">
    <citation type="journal article" date="2016" name="Genome Announc.">
        <title>Draft Genome Sequences of Streptomyces scabiei S58, Streptomyces turgidiscabies T45, and Streptomyces acidiscabies a10, the Pathogens of Potato Common Scab, Isolated in Japan.</title>
        <authorList>
            <person name="Tomihama T."/>
            <person name="Nishi Y."/>
            <person name="Sakai M."/>
            <person name="Ikenaga M."/>
            <person name="Okubo T."/>
            <person name="Ikeda S."/>
        </authorList>
    </citation>
    <scope>NUCLEOTIDE SEQUENCE [LARGE SCALE GENOMIC DNA]</scope>
    <source>
        <strain evidence="2 3">S58</strain>
    </source>
</reference>
<protein>
    <submittedName>
        <fullName evidence="2">Uncharacterized protein</fullName>
    </submittedName>
</protein>
<dbReference type="OrthoDB" id="4257536at2"/>
<name>A0A100JR09_STRSC</name>
<organism evidence="2 3">
    <name type="scientific">Streptomyces scabiei</name>
    <dbReference type="NCBI Taxonomy" id="1930"/>
    <lineage>
        <taxon>Bacteria</taxon>
        <taxon>Bacillati</taxon>
        <taxon>Actinomycetota</taxon>
        <taxon>Actinomycetes</taxon>
        <taxon>Kitasatosporales</taxon>
        <taxon>Streptomycetaceae</taxon>
        <taxon>Streptomyces</taxon>
    </lineage>
</organism>
<dbReference type="EMBL" id="BCMM01000021">
    <property type="protein sequence ID" value="GAQ64099.1"/>
    <property type="molecule type" value="Genomic_DNA"/>
</dbReference>
<evidence type="ECO:0000256" key="1">
    <source>
        <dbReference type="SAM" id="MobiDB-lite"/>
    </source>
</evidence>
<evidence type="ECO:0000313" key="3">
    <source>
        <dbReference type="Proteomes" id="UP000067448"/>
    </source>
</evidence>
<dbReference type="AlphaFoldDB" id="A0A100JR09"/>
<dbReference type="Proteomes" id="UP000067448">
    <property type="component" value="Unassembled WGS sequence"/>
</dbReference>
<accession>A0A100JR09</accession>
<reference evidence="3" key="3">
    <citation type="submission" date="2016-02" db="EMBL/GenBank/DDBJ databases">
        <title>Draft genome of pathogenic Streptomyces sp. in Japan.</title>
        <authorList>
            <person name="Tomihama T."/>
            <person name="Ikenaga M."/>
            <person name="Sakai M."/>
            <person name="Okubo T."/>
            <person name="Ikeda S."/>
        </authorList>
    </citation>
    <scope>NUCLEOTIDE SEQUENCE [LARGE SCALE GENOMIC DNA]</scope>
    <source>
        <strain evidence="3">S58</strain>
    </source>
</reference>